<evidence type="ECO:0000313" key="2">
    <source>
        <dbReference type="Proteomes" id="UP001172680"/>
    </source>
</evidence>
<name>A0ACC2ZJS0_9PEZI</name>
<evidence type="ECO:0000313" key="1">
    <source>
        <dbReference type="EMBL" id="KAJ9647792.1"/>
    </source>
</evidence>
<keyword evidence="2" id="KW-1185">Reference proteome</keyword>
<sequence length="811" mass="90826">MASVPHPMRLPPGMSLDQFSKFITKAHDICGAENVRIIEKSDPLHDGSYVDPCKGHDMHAVLEKDYFVASAVIFPREVPEVQAVMRLCNEFEVPVWPYSIGRNTGYGGAAPRVPGSIAMDLGVHMNKILDVNVDDATALVEPGVTFMGLHEYLEKHKLRDRVWLDVPDLGGGSIIGNAVERGVGYTPYGDHWMMHSGLEVVLPSGELIRTGMGAMPDSDDPSIQRMRPDQQPPNRAWQLFNYGFGPYNDGIFTQSSLGIVVKMGIWLMPNPGGYQAYMITLPSDAALSRALDLTKPLRVGMVLQNVPTFRHILLDAAVYGPKSSYSDSDKPLTEEDLDAIAKKLDLGRWNFYGAVYGPEPVRNVLLSVIKDAYLSIPGTRFYLPEDRNEPRSVLKTRSNTLQGIPSLDELSWVDWLPHGAHLFFSPIAKISGADAMAQYDITAARCREAGLDFIGTFVVGMREMHHIVCIVFNREDPSSRKKAHWLIRTLVDDCAKRGWGEYRTHLALMDQIAGTYNFNDNAQMKLNETIKNALDPKGVLAPGKNGIWPKSYNKADWVIGGDGEVNGKTGMNPMDYQNRAGSKFGGGGVASQSSTNADRRERLRKLALETIDLDKDPYFFKNHVGSFECRLCLTVHQNDGSYLAHTQGRKHQTNLARRAAREAKEGRDREGLLPGIGQGVQVRRNVVKIGRPGYKITKVRDPLTRQNGLLFQLQYPEITPGVVPRVRFMSAFEQKVDDPPDKAFQYLLVAAEPYETCGFKLQAREVDRREGRFWTWFDEDSKEFWIQVLFKTERDERYSNVPGLAPSGPRR</sequence>
<proteinExistence type="predicted"/>
<comment type="caution">
    <text evidence="1">The sequence shown here is derived from an EMBL/GenBank/DDBJ whole genome shotgun (WGS) entry which is preliminary data.</text>
</comment>
<protein>
    <submittedName>
        <fullName evidence="1">Uncharacterized protein</fullName>
    </submittedName>
</protein>
<dbReference type="Proteomes" id="UP001172680">
    <property type="component" value="Unassembled WGS sequence"/>
</dbReference>
<reference evidence="1" key="1">
    <citation type="submission" date="2022-10" db="EMBL/GenBank/DDBJ databases">
        <title>Culturing micro-colonial fungi from biological soil crusts in the Mojave desert and describing Neophaeococcomyces mojavensis, and introducing the new genera and species Taxawa tesnikishii.</title>
        <authorList>
            <person name="Kurbessoian T."/>
            <person name="Stajich J.E."/>
        </authorList>
    </citation>
    <scope>NUCLEOTIDE SEQUENCE</scope>
    <source>
        <strain evidence="1">JES_115</strain>
    </source>
</reference>
<organism evidence="1 2">
    <name type="scientific">Coniosporium tulheliwenetii</name>
    <dbReference type="NCBI Taxonomy" id="3383036"/>
    <lineage>
        <taxon>Eukaryota</taxon>
        <taxon>Fungi</taxon>
        <taxon>Dikarya</taxon>
        <taxon>Ascomycota</taxon>
        <taxon>Pezizomycotina</taxon>
        <taxon>Dothideomycetes</taxon>
        <taxon>Dothideomycetes incertae sedis</taxon>
        <taxon>Coniosporium</taxon>
    </lineage>
</organism>
<gene>
    <name evidence="1" type="ORF">H2199_001567</name>
</gene>
<dbReference type="EMBL" id="JAPDRP010000004">
    <property type="protein sequence ID" value="KAJ9647792.1"/>
    <property type="molecule type" value="Genomic_DNA"/>
</dbReference>
<accession>A0ACC2ZJS0</accession>